<dbReference type="InterPro" id="IPR049915">
    <property type="entry name" value="TERT_TEN"/>
</dbReference>
<reference evidence="3 4" key="1">
    <citation type="submission" date="2016-05" db="EMBL/GenBank/DDBJ databases">
        <title>Genome sequencing reveals origins of a unique bacterial endosymbiosis in the earliest lineages of terrestrial Fungi.</title>
        <authorList>
            <consortium name="DOE Joint Genome Institute"/>
            <person name="Uehling J."/>
            <person name="Gryganskyi A."/>
            <person name="Hameed K."/>
            <person name="Tschaplinski T."/>
            <person name="Misztal P."/>
            <person name="Wu S."/>
            <person name="Desiro A."/>
            <person name="Vande Pol N."/>
            <person name="Du Z.-Y."/>
            <person name="Zienkiewicz A."/>
            <person name="Zienkiewicz K."/>
            <person name="Morin E."/>
            <person name="Tisserant E."/>
            <person name="Splivallo R."/>
            <person name="Hainaut M."/>
            <person name="Henrissat B."/>
            <person name="Ohm R."/>
            <person name="Kuo A."/>
            <person name="Yan J."/>
            <person name="Lipzen A."/>
            <person name="Nolan M."/>
            <person name="Labutti K."/>
            <person name="Barry K."/>
            <person name="Goldstein A."/>
            <person name="Labbe J."/>
            <person name="Schadt C."/>
            <person name="Tuskan G."/>
            <person name="Grigoriev I."/>
            <person name="Martin F."/>
            <person name="Vilgalys R."/>
            <person name="Bonito G."/>
        </authorList>
    </citation>
    <scope>NUCLEOTIDE SEQUENCE [LARGE SCALE GENOMIC DNA]</scope>
    <source>
        <strain evidence="3 4">AG-77</strain>
    </source>
</reference>
<dbReference type="AlphaFoldDB" id="A0A197JP69"/>
<dbReference type="GO" id="GO:0000781">
    <property type="term" value="C:chromosome, telomeric region"/>
    <property type="evidence" value="ECO:0007669"/>
    <property type="project" value="UniProtKB-SubCell"/>
</dbReference>
<accession>A0A197JP69</accession>
<dbReference type="GO" id="GO:0000333">
    <property type="term" value="C:telomerase catalytic core complex"/>
    <property type="evidence" value="ECO:0007669"/>
    <property type="project" value="TreeGrafter"/>
</dbReference>
<evidence type="ECO:0000313" key="3">
    <source>
        <dbReference type="EMBL" id="OAQ26960.1"/>
    </source>
</evidence>
<protein>
    <recommendedName>
        <fullName evidence="1">Telomerase reverse transcriptase</fullName>
        <ecNumber evidence="1">2.7.7.49</ecNumber>
    </recommendedName>
    <alternativeName>
        <fullName evidence="1">Telomerase catalytic subunit</fullName>
    </alternativeName>
</protein>
<comment type="catalytic activity">
    <reaction evidence="1">
        <text>DNA(n) + a 2'-deoxyribonucleoside 5'-triphosphate = DNA(n+1) + diphosphate</text>
        <dbReference type="Rhea" id="RHEA:22508"/>
        <dbReference type="Rhea" id="RHEA-COMP:17339"/>
        <dbReference type="Rhea" id="RHEA-COMP:17340"/>
        <dbReference type="ChEBI" id="CHEBI:33019"/>
        <dbReference type="ChEBI" id="CHEBI:61560"/>
        <dbReference type="ChEBI" id="CHEBI:173112"/>
        <dbReference type="EC" id="2.7.7.49"/>
    </reaction>
</comment>
<keyword evidence="1" id="KW-0539">Nucleus</keyword>
<keyword evidence="1" id="KW-0808">Transferase</keyword>
<dbReference type="InterPro" id="IPR003545">
    <property type="entry name" value="Telomerase_RT"/>
</dbReference>
<keyword evidence="1" id="KW-0460">Magnesium</keyword>
<feature type="non-terminal residue" evidence="3">
    <location>
        <position position="1"/>
    </location>
</feature>
<dbReference type="GO" id="GO:0003720">
    <property type="term" value="F:telomerase activity"/>
    <property type="evidence" value="ECO:0007669"/>
    <property type="project" value="InterPro"/>
</dbReference>
<dbReference type="PANTHER" id="PTHR12066:SF0">
    <property type="entry name" value="TELOMERASE REVERSE TRANSCRIPTASE"/>
    <property type="match status" value="1"/>
</dbReference>
<feature type="domain" description="Telomerase reverse transcriptase TEN" evidence="2">
    <location>
        <begin position="5"/>
        <end position="50"/>
    </location>
</feature>
<comment type="function">
    <text evidence="1">Telomerase is a ribonucleoprotein enzyme essential for the replication of chromosome termini in most eukaryotes. It elongates telomeres. It is a reverse transcriptase that adds simple sequence repeats to chromosome ends by copying a template sequence within the RNA component of the enzyme.</text>
</comment>
<dbReference type="EMBL" id="KV442061">
    <property type="protein sequence ID" value="OAQ26960.1"/>
    <property type="molecule type" value="Genomic_DNA"/>
</dbReference>
<dbReference type="GO" id="GO:0042162">
    <property type="term" value="F:telomeric DNA binding"/>
    <property type="evidence" value="ECO:0007669"/>
    <property type="project" value="TreeGrafter"/>
</dbReference>
<dbReference type="GO" id="GO:0007004">
    <property type="term" value="P:telomere maintenance via telomerase"/>
    <property type="evidence" value="ECO:0007669"/>
    <property type="project" value="TreeGrafter"/>
</dbReference>
<dbReference type="OrthoDB" id="289721at2759"/>
<gene>
    <name evidence="3" type="ORF">K457DRAFT_60515</name>
</gene>
<comment type="similarity">
    <text evidence="1">Belongs to the reverse transcriptase family. Telomerase subfamily.</text>
</comment>
<sequence>YHKNTLETFVRSEHWETLMRRIGQPAMVYLLTQTSIFAALPNNCYCQITGPAI</sequence>
<feature type="non-terminal residue" evidence="3">
    <location>
        <position position="53"/>
    </location>
</feature>
<organism evidence="3 4">
    <name type="scientific">Linnemannia elongata AG-77</name>
    <dbReference type="NCBI Taxonomy" id="1314771"/>
    <lineage>
        <taxon>Eukaryota</taxon>
        <taxon>Fungi</taxon>
        <taxon>Fungi incertae sedis</taxon>
        <taxon>Mucoromycota</taxon>
        <taxon>Mortierellomycotina</taxon>
        <taxon>Mortierellomycetes</taxon>
        <taxon>Mortierellales</taxon>
        <taxon>Mortierellaceae</taxon>
        <taxon>Linnemannia</taxon>
    </lineage>
</organism>
<dbReference type="EC" id="2.7.7.49" evidence="1"/>
<dbReference type="Pfam" id="PF11474">
    <property type="entry name" value="TEN_TERT"/>
    <property type="match status" value="1"/>
</dbReference>
<keyword evidence="4" id="KW-1185">Reference proteome</keyword>
<dbReference type="GO" id="GO:0046872">
    <property type="term" value="F:metal ion binding"/>
    <property type="evidence" value="ECO:0007669"/>
    <property type="project" value="UniProtKB-KW"/>
</dbReference>
<dbReference type="Proteomes" id="UP000078512">
    <property type="component" value="Unassembled WGS sequence"/>
</dbReference>
<keyword evidence="1" id="KW-0779">Telomere</keyword>
<keyword evidence="1" id="KW-0695">RNA-directed DNA polymerase</keyword>
<name>A0A197JP69_9FUNG</name>
<evidence type="ECO:0000256" key="1">
    <source>
        <dbReference type="RuleBase" id="RU365061"/>
    </source>
</evidence>
<keyword evidence="1" id="KW-0548">Nucleotidyltransferase</keyword>
<keyword evidence="1" id="KW-0479">Metal-binding</keyword>
<keyword evidence="1" id="KW-0158">Chromosome</keyword>
<evidence type="ECO:0000313" key="4">
    <source>
        <dbReference type="Proteomes" id="UP000078512"/>
    </source>
</evidence>
<dbReference type="STRING" id="1314771.A0A197JP69"/>
<dbReference type="PANTHER" id="PTHR12066">
    <property type="entry name" value="TELOMERASE REVERSE TRANSCRIPTASE"/>
    <property type="match status" value="1"/>
</dbReference>
<proteinExistence type="inferred from homology"/>
<evidence type="ECO:0000259" key="2">
    <source>
        <dbReference type="Pfam" id="PF11474"/>
    </source>
</evidence>
<comment type="subcellular location">
    <subcellularLocation>
        <location evidence="1">Nucleus</location>
    </subcellularLocation>
    <subcellularLocation>
        <location evidence="1">Chromosome</location>
        <location evidence="1">Telomere</location>
    </subcellularLocation>
</comment>
<dbReference type="GO" id="GO:0070034">
    <property type="term" value="F:telomerase RNA binding"/>
    <property type="evidence" value="ECO:0007669"/>
    <property type="project" value="TreeGrafter"/>
</dbReference>